<evidence type="ECO:0000256" key="1">
    <source>
        <dbReference type="PROSITE-ProRule" id="PRU00510"/>
    </source>
</evidence>
<evidence type="ECO:0000313" key="4">
    <source>
        <dbReference type="Proteomes" id="UP000075621"/>
    </source>
</evidence>
<evidence type="ECO:0000313" key="2">
    <source>
        <dbReference type="EMBL" id="AYM86955.1"/>
    </source>
</evidence>
<reference evidence="3 4" key="1">
    <citation type="submission" date="2016-03" db="EMBL/GenBank/DDBJ databases">
        <authorList>
            <person name="Zhang H."/>
            <person name="Liu R."/>
            <person name="Wang M."/>
            <person name="Wang H."/>
            <person name="Wang L."/>
            <person name="Song L."/>
        </authorList>
    </citation>
    <scope>NUCLEOTIDE SEQUENCE [LARGE SCALE GENOMIC DNA]</scope>
    <source>
        <strain evidence="3 4">DSM 16098</strain>
    </source>
</reference>
<evidence type="ECO:0000313" key="3">
    <source>
        <dbReference type="EMBL" id="KYL32295.1"/>
    </source>
</evidence>
<dbReference type="AlphaFoldDB" id="A0AAD0U2S3"/>
<name>A0AAD0U2S3_9GAMM</name>
<gene>
    <name evidence="3" type="ORF">A2I98_18340</name>
    <name evidence="2" type="ORF">D9T18_09690</name>
</gene>
<sequence length="110" mass="12556">MLYQQQLHSEIAHVKSVILAMLSQSAHPAHLKLRDVILTSQHNEWLDTATYHLGPEYQTLVNRLTELEAAISQIDIGQYGYCCDCEEAISERLLKKDPATQRCEMCAKRT</sequence>
<dbReference type="Proteomes" id="UP000075621">
    <property type="component" value="Unassembled WGS sequence"/>
</dbReference>
<evidence type="ECO:0000313" key="5">
    <source>
        <dbReference type="Proteomes" id="UP000279995"/>
    </source>
</evidence>
<accession>A0AAD0U2S3</accession>
<protein>
    <submittedName>
        <fullName evidence="2">Conjugal transfer protein TraR</fullName>
    </submittedName>
</protein>
<dbReference type="Proteomes" id="UP000279995">
    <property type="component" value="Chromosome I"/>
</dbReference>
<feature type="zinc finger region" description="dksA C4-type" evidence="1">
    <location>
        <begin position="82"/>
        <end position="106"/>
    </location>
</feature>
<organism evidence="2 5">
    <name type="scientific">Pseudoalteromonas agarivorans</name>
    <dbReference type="NCBI Taxonomy" id="176102"/>
    <lineage>
        <taxon>Bacteria</taxon>
        <taxon>Pseudomonadati</taxon>
        <taxon>Pseudomonadota</taxon>
        <taxon>Gammaproteobacteria</taxon>
        <taxon>Alteromonadales</taxon>
        <taxon>Pseudoalteromonadaceae</taxon>
        <taxon>Pseudoalteromonas</taxon>
    </lineage>
</organism>
<dbReference type="EMBL" id="CP033065">
    <property type="protein sequence ID" value="AYM86955.1"/>
    <property type="molecule type" value="Genomic_DNA"/>
</dbReference>
<dbReference type="Gene3D" id="1.20.120.910">
    <property type="entry name" value="DksA, coiled-coil domain"/>
    <property type="match status" value="1"/>
</dbReference>
<dbReference type="EMBL" id="LVCM01000030">
    <property type="protein sequence ID" value="KYL32295.1"/>
    <property type="molecule type" value="Genomic_DNA"/>
</dbReference>
<reference evidence="2 5" key="2">
    <citation type="submission" date="2018-10" db="EMBL/GenBank/DDBJ databases">
        <title>Complete Genome Sequence and Transcriptomic Profiles of a Marine Bacterium, Pseudoalteromonas agarivorans Hao 2018.</title>
        <authorList>
            <person name="Hao L."/>
        </authorList>
    </citation>
    <scope>NUCLEOTIDE SEQUENCE [LARGE SCALE GENOMIC DNA]</scope>
    <source>
        <strain evidence="2 5">Hao 2018</strain>
    </source>
</reference>
<dbReference type="RefSeq" id="WP_004588130.1">
    <property type="nucleotide sequence ID" value="NZ_CP033065.1"/>
</dbReference>
<proteinExistence type="predicted"/>
<dbReference type="PROSITE" id="PS51128">
    <property type="entry name" value="ZF_DKSA_2"/>
    <property type="match status" value="1"/>
</dbReference>